<dbReference type="GO" id="GO:0003724">
    <property type="term" value="F:RNA helicase activity"/>
    <property type="evidence" value="ECO:0007669"/>
    <property type="project" value="UniProtKB-EC"/>
</dbReference>
<accession>A0A4P9Z626</accession>
<dbReference type="CDD" id="cd18787">
    <property type="entry name" value="SF2_C_DEAD"/>
    <property type="match status" value="1"/>
</dbReference>
<dbReference type="PROSITE" id="PS51192">
    <property type="entry name" value="HELICASE_ATP_BIND_1"/>
    <property type="match status" value="1"/>
</dbReference>
<protein>
    <recommendedName>
        <fullName evidence="7">ATP-dependent RNA helicase</fullName>
        <ecNumber evidence="7">3.6.4.13</ecNumber>
    </recommendedName>
</protein>
<gene>
    <name evidence="11" type="ORF">SYNPS1DRAFT_26394</name>
</gene>
<organism evidence="11 12">
    <name type="scientific">Syncephalis pseudoplumigaleata</name>
    <dbReference type="NCBI Taxonomy" id="1712513"/>
    <lineage>
        <taxon>Eukaryota</taxon>
        <taxon>Fungi</taxon>
        <taxon>Fungi incertae sedis</taxon>
        <taxon>Zoopagomycota</taxon>
        <taxon>Zoopagomycotina</taxon>
        <taxon>Zoopagomycetes</taxon>
        <taxon>Zoopagales</taxon>
        <taxon>Piptocephalidaceae</taxon>
        <taxon>Syncephalis</taxon>
    </lineage>
</organism>
<evidence type="ECO:0000256" key="3">
    <source>
        <dbReference type="ARBA" id="ARBA00022806"/>
    </source>
</evidence>
<keyword evidence="12" id="KW-1185">Reference proteome</keyword>
<dbReference type="Pfam" id="PF00271">
    <property type="entry name" value="Helicase_C"/>
    <property type="match status" value="1"/>
</dbReference>
<feature type="compositionally biased region" description="Basic residues" evidence="8">
    <location>
        <begin position="1"/>
        <end position="10"/>
    </location>
</feature>
<dbReference type="Pfam" id="PF00270">
    <property type="entry name" value="DEAD"/>
    <property type="match status" value="1"/>
</dbReference>
<keyword evidence="5 7" id="KW-0694">RNA-binding</keyword>
<dbReference type="AlphaFoldDB" id="A0A4P9Z626"/>
<dbReference type="OrthoDB" id="3370at2759"/>
<evidence type="ECO:0000256" key="6">
    <source>
        <dbReference type="RuleBase" id="RU000492"/>
    </source>
</evidence>
<dbReference type="InterPro" id="IPR011545">
    <property type="entry name" value="DEAD/DEAH_box_helicase_dom"/>
</dbReference>
<keyword evidence="2 6" id="KW-0378">Hydrolase</keyword>
<dbReference type="SMART" id="SM00487">
    <property type="entry name" value="DEXDc"/>
    <property type="match status" value="1"/>
</dbReference>
<dbReference type="Proteomes" id="UP000278143">
    <property type="component" value="Unassembled WGS sequence"/>
</dbReference>
<dbReference type="PROSITE" id="PS51194">
    <property type="entry name" value="HELICASE_CTER"/>
    <property type="match status" value="1"/>
</dbReference>
<dbReference type="InterPro" id="IPR001650">
    <property type="entry name" value="Helicase_C-like"/>
</dbReference>
<dbReference type="GO" id="GO:0016787">
    <property type="term" value="F:hydrolase activity"/>
    <property type="evidence" value="ECO:0007669"/>
    <property type="project" value="UniProtKB-KW"/>
</dbReference>
<dbReference type="GO" id="GO:0003723">
    <property type="term" value="F:RNA binding"/>
    <property type="evidence" value="ECO:0007669"/>
    <property type="project" value="UniProtKB-UniRule"/>
</dbReference>
<dbReference type="CDD" id="cd17956">
    <property type="entry name" value="DEADc_DDX51"/>
    <property type="match status" value="1"/>
</dbReference>
<dbReference type="GO" id="GO:0005524">
    <property type="term" value="F:ATP binding"/>
    <property type="evidence" value="ECO:0007669"/>
    <property type="project" value="UniProtKB-UniRule"/>
</dbReference>
<proteinExistence type="inferred from homology"/>
<dbReference type="PANTHER" id="PTHR24031">
    <property type="entry name" value="RNA HELICASE"/>
    <property type="match status" value="1"/>
</dbReference>
<dbReference type="Gene3D" id="3.40.50.300">
    <property type="entry name" value="P-loop containing nucleotide triphosphate hydrolases"/>
    <property type="match status" value="2"/>
</dbReference>
<comment type="domain">
    <text evidence="7">The Q motif is unique to and characteristic of the DEAD box family of RNA helicases and controls ATP binding and hydrolysis.</text>
</comment>
<dbReference type="PROSITE" id="PS00039">
    <property type="entry name" value="DEAD_ATP_HELICASE"/>
    <property type="match status" value="1"/>
</dbReference>
<dbReference type="EC" id="3.6.4.13" evidence="7"/>
<feature type="region of interest" description="Disordered" evidence="8">
    <location>
        <begin position="588"/>
        <end position="625"/>
    </location>
</feature>
<feature type="region of interest" description="Disordered" evidence="8">
    <location>
        <begin position="54"/>
        <end position="73"/>
    </location>
</feature>
<dbReference type="InterPro" id="IPR027417">
    <property type="entry name" value="P-loop_NTPase"/>
</dbReference>
<reference evidence="12" key="1">
    <citation type="journal article" date="2018" name="Nat. Microbiol.">
        <title>Leveraging single-cell genomics to expand the fungal tree of life.</title>
        <authorList>
            <person name="Ahrendt S.R."/>
            <person name="Quandt C.A."/>
            <person name="Ciobanu D."/>
            <person name="Clum A."/>
            <person name="Salamov A."/>
            <person name="Andreopoulos B."/>
            <person name="Cheng J.F."/>
            <person name="Woyke T."/>
            <person name="Pelin A."/>
            <person name="Henrissat B."/>
            <person name="Reynolds N.K."/>
            <person name="Benny G.L."/>
            <person name="Smith M.E."/>
            <person name="James T.Y."/>
            <person name="Grigoriev I.V."/>
        </authorList>
    </citation>
    <scope>NUCLEOTIDE SEQUENCE [LARGE SCALE GENOMIC DNA]</scope>
    <source>
        <strain evidence="12">Benny S71-1</strain>
    </source>
</reference>
<comment type="catalytic activity">
    <reaction evidence="7">
        <text>ATP + H2O = ADP + phosphate + H(+)</text>
        <dbReference type="Rhea" id="RHEA:13065"/>
        <dbReference type="ChEBI" id="CHEBI:15377"/>
        <dbReference type="ChEBI" id="CHEBI:15378"/>
        <dbReference type="ChEBI" id="CHEBI:30616"/>
        <dbReference type="ChEBI" id="CHEBI:43474"/>
        <dbReference type="ChEBI" id="CHEBI:456216"/>
        <dbReference type="EC" id="3.6.4.13"/>
    </reaction>
</comment>
<evidence type="ECO:0000313" key="12">
    <source>
        <dbReference type="Proteomes" id="UP000278143"/>
    </source>
</evidence>
<evidence type="ECO:0000256" key="2">
    <source>
        <dbReference type="ARBA" id="ARBA00022801"/>
    </source>
</evidence>
<feature type="domain" description="Helicase ATP-binding" evidence="9">
    <location>
        <begin position="174"/>
        <end position="370"/>
    </location>
</feature>
<feature type="domain" description="Helicase C-terminal" evidence="10">
    <location>
        <begin position="388"/>
        <end position="564"/>
    </location>
</feature>
<keyword evidence="3 6" id="KW-0347">Helicase</keyword>
<comment type="similarity">
    <text evidence="6">Belongs to the DEAD box helicase family.</text>
</comment>
<dbReference type="SUPFAM" id="SSF52540">
    <property type="entry name" value="P-loop containing nucleoside triphosphate hydrolases"/>
    <property type="match status" value="1"/>
</dbReference>
<keyword evidence="1 6" id="KW-0547">Nucleotide-binding</keyword>
<name>A0A4P9Z626_9FUNG</name>
<feature type="compositionally biased region" description="Basic and acidic residues" evidence="8">
    <location>
        <begin position="615"/>
        <end position="625"/>
    </location>
</feature>
<feature type="region of interest" description="Disordered" evidence="8">
    <location>
        <begin position="1"/>
        <end position="34"/>
    </location>
</feature>
<dbReference type="InterPro" id="IPR000629">
    <property type="entry name" value="RNA-helicase_DEAD-box_CS"/>
</dbReference>
<evidence type="ECO:0000259" key="9">
    <source>
        <dbReference type="PROSITE" id="PS51192"/>
    </source>
</evidence>
<evidence type="ECO:0000313" key="11">
    <source>
        <dbReference type="EMBL" id="RKP27985.1"/>
    </source>
</evidence>
<dbReference type="InterPro" id="IPR014001">
    <property type="entry name" value="Helicase_ATP-bd"/>
</dbReference>
<evidence type="ECO:0000256" key="4">
    <source>
        <dbReference type="ARBA" id="ARBA00022840"/>
    </source>
</evidence>
<keyword evidence="4 6" id="KW-0067">ATP-binding</keyword>
<dbReference type="SMART" id="SM00490">
    <property type="entry name" value="HELICc"/>
    <property type="match status" value="1"/>
</dbReference>
<dbReference type="EMBL" id="KZ989128">
    <property type="protein sequence ID" value="RKP27985.1"/>
    <property type="molecule type" value="Genomic_DNA"/>
</dbReference>
<evidence type="ECO:0000256" key="7">
    <source>
        <dbReference type="RuleBase" id="RU365068"/>
    </source>
</evidence>
<sequence length="651" mass="72173">MPKTSKKRRHTEAQASEVEVETTTTVETTSGPEIEKRRVHTAVLNAAHAAWKASESIRVSTTQSDDDDGDDAVDSMSVDEVPAVEVDGLLALGDPLKQAAGHEASATDKPTSMLGIPPWLARPTTITADTTWPVDDARLGLSTALVQRCRQAHIEQLFAVQTAVIPRLLRYRDWNGHYVDGDLCVSAPTGSGKTLAYVLPMVETLKKRVVTRLRALVVLPTRDLVLQVKETFEEFCRSTTLKIGMATGQTSFAQEQRQIVGDPEQGLSGVDILIATPGRLMDHLNGTRHFTLQHLRFLVIDEADRLLDQSFQAWLPRLLDTLAAVHGATKTMAGLPGPPRSRTQKLLFSATLTRNPEKIASLRLVNPSYIAVQASLDQGAERYMTPTTLKEHYLVCRSTEKPLMVIHFVRAFALTGTLCFTKSIDAAHRLARLLELYQQHATSEAADTETSVRLAAEYSSDLSASERASVMRQFRQGKIRILICSDLVARGIDLDCVQSVISYDVPIYMKKYIHRVGRTARAGREGAAFTLVEEQEARSFKEMMRKAGHWEQVRRVNVKPSELEPLIPHYEASLEALQVMVQPHRARTQKAADVEKEAATTTADESMTAMPASEEAPKPSREPPRRRQLLGADVLCQHLRQQMSQPATMTL</sequence>
<feature type="compositionally biased region" description="Acidic residues" evidence="8">
    <location>
        <begin position="64"/>
        <end position="73"/>
    </location>
</feature>
<evidence type="ECO:0000256" key="8">
    <source>
        <dbReference type="SAM" id="MobiDB-lite"/>
    </source>
</evidence>
<comment type="function">
    <text evidence="7">RNA helicase.</text>
</comment>
<evidence type="ECO:0000256" key="5">
    <source>
        <dbReference type="ARBA" id="ARBA00022884"/>
    </source>
</evidence>
<evidence type="ECO:0000256" key="1">
    <source>
        <dbReference type="ARBA" id="ARBA00022741"/>
    </source>
</evidence>
<evidence type="ECO:0000259" key="10">
    <source>
        <dbReference type="PROSITE" id="PS51194"/>
    </source>
</evidence>